<dbReference type="RefSeq" id="WP_145054299.1">
    <property type="nucleotide sequence ID" value="NZ_CP036433.1"/>
</dbReference>
<dbReference type="Pfam" id="PF07676">
    <property type="entry name" value="PD40"/>
    <property type="match status" value="1"/>
</dbReference>
<evidence type="ECO:0000256" key="1">
    <source>
        <dbReference type="PROSITE-ProRule" id="PRU00221"/>
    </source>
</evidence>
<protein>
    <submittedName>
        <fullName evidence="5">WD domain, G-beta repeat</fullName>
    </submittedName>
</protein>
<dbReference type="Pfam" id="PF00400">
    <property type="entry name" value="WD40"/>
    <property type="match status" value="2"/>
</dbReference>
<feature type="signal peptide" evidence="3">
    <location>
        <begin position="1"/>
        <end position="21"/>
    </location>
</feature>
<dbReference type="GO" id="GO:0043130">
    <property type="term" value="F:ubiquitin binding"/>
    <property type="evidence" value="ECO:0007669"/>
    <property type="project" value="InterPro"/>
</dbReference>
<gene>
    <name evidence="5" type="ORF">Pla8534_33950</name>
</gene>
<dbReference type="InterPro" id="IPR015943">
    <property type="entry name" value="WD40/YVTN_repeat-like_dom_sf"/>
</dbReference>
<dbReference type="SUPFAM" id="SSF82171">
    <property type="entry name" value="DPP6 N-terminal domain-like"/>
    <property type="match status" value="1"/>
</dbReference>
<dbReference type="InterPro" id="IPR011659">
    <property type="entry name" value="WD40"/>
</dbReference>
<keyword evidence="6" id="KW-1185">Reference proteome</keyword>
<organism evidence="5 6">
    <name type="scientific">Lignipirellula cremea</name>
    <dbReference type="NCBI Taxonomy" id="2528010"/>
    <lineage>
        <taxon>Bacteria</taxon>
        <taxon>Pseudomonadati</taxon>
        <taxon>Planctomycetota</taxon>
        <taxon>Planctomycetia</taxon>
        <taxon>Pirellulales</taxon>
        <taxon>Pirellulaceae</taxon>
        <taxon>Lignipirellula</taxon>
    </lineage>
</organism>
<accession>A0A518DUR9</accession>
<dbReference type="SMART" id="SM00320">
    <property type="entry name" value="WD40"/>
    <property type="match status" value="3"/>
</dbReference>
<dbReference type="GO" id="GO:0008092">
    <property type="term" value="F:cytoskeletal protein binding"/>
    <property type="evidence" value="ECO:0007669"/>
    <property type="project" value="InterPro"/>
</dbReference>
<feature type="chain" id="PRO_5021701852" evidence="3">
    <location>
        <begin position="22"/>
        <end position="431"/>
    </location>
</feature>
<dbReference type="InterPro" id="IPR001680">
    <property type="entry name" value="WD40_rpt"/>
</dbReference>
<name>A0A518DUR9_9BACT</name>
<feature type="region of interest" description="Disordered" evidence="2">
    <location>
        <begin position="350"/>
        <end position="374"/>
    </location>
</feature>
<dbReference type="InterPro" id="IPR007131">
    <property type="entry name" value="SHD1"/>
</dbReference>
<dbReference type="GO" id="GO:0030674">
    <property type="term" value="F:protein-macromolecule adaptor activity"/>
    <property type="evidence" value="ECO:0007669"/>
    <property type="project" value="InterPro"/>
</dbReference>
<dbReference type="EMBL" id="CP036433">
    <property type="protein sequence ID" value="QDU95579.1"/>
    <property type="molecule type" value="Genomic_DNA"/>
</dbReference>
<dbReference type="Proteomes" id="UP000317648">
    <property type="component" value="Chromosome"/>
</dbReference>
<feature type="repeat" description="WD" evidence="1">
    <location>
        <begin position="217"/>
        <end position="248"/>
    </location>
</feature>
<dbReference type="KEGG" id="lcre:Pla8534_33950"/>
<evidence type="ECO:0000313" key="6">
    <source>
        <dbReference type="Proteomes" id="UP000317648"/>
    </source>
</evidence>
<evidence type="ECO:0000256" key="2">
    <source>
        <dbReference type="SAM" id="MobiDB-lite"/>
    </source>
</evidence>
<evidence type="ECO:0000256" key="3">
    <source>
        <dbReference type="SAM" id="SignalP"/>
    </source>
</evidence>
<proteinExistence type="predicted"/>
<evidence type="ECO:0000259" key="4">
    <source>
        <dbReference type="Pfam" id="PF03983"/>
    </source>
</evidence>
<sequence precursor="true">MSLFRFPLILALIGCCATLSAQEEPSLKVVRTLEMPQKSGEYDSPLVAFSPDGKRLAASWKEQIVVYNVETGKPQARIPLPEDATSLGFLSRGGNVYAYVDGNLATWDAATGKLLSSAPLELLSLHLDFSPQGDLVALCHRGTLDRTSEHAVVEIRDAKTGKSLRQVELMQATTPGPVQFHPADGSTLAVDIGEAMVVLKTADLTEVITLETDPKDLAYSPDGKRVASADFSGYLNVWDVDQGTRAPGFTQEDLFGMDTNRSLNAVAFSPDGKLVVIVGRRRGGDDKYNRLLVMYDIEQKGKVVLSVDDESLNDFRTVDFSPDGTLLATTGDDEPGVTLWDVSTLVGKPINPLPGNSQPATSTPARPAPASPPAIVDRKWTSADGNFTVTARYVQQNATHVQIKRADGSLLAIPKEQLSAADRAYLVRMAK</sequence>
<keyword evidence="3" id="KW-0732">Signal</keyword>
<dbReference type="PANTHER" id="PTHR19879">
    <property type="entry name" value="TRANSCRIPTION INITIATION FACTOR TFIID"/>
    <property type="match status" value="1"/>
</dbReference>
<dbReference type="Gene3D" id="2.30.30.700">
    <property type="entry name" value="SLA1 homology domain 1"/>
    <property type="match status" value="1"/>
</dbReference>
<dbReference type="Pfam" id="PF03983">
    <property type="entry name" value="SHD1"/>
    <property type="match status" value="1"/>
</dbReference>
<dbReference type="AlphaFoldDB" id="A0A518DUR9"/>
<dbReference type="Gene3D" id="2.130.10.10">
    <property type="entry name" value="YVTN repeat-like/Quinoprotein amine dehydrogenase"/>
    <property type="match status" value="2"/>
</dbReference>
<feature type="domain" description="SLA1 homology" evidence="4">
    <location>
        <begin position="372"/>
        <end position="429"/>
    </location>
</feature>
<dbReference type="GO" id="GO:0042802">
    <property type="term" value="F:identical protein binding"/>
    <property type="evidence" value="ECO:0007669"/>
    <property type="project" value="InterPro"/>
</dbReference>
<dbReference type="OrthoDB" id="277950at2"/>
<evidence type="ECO:0000313" key="5">
    <source>
        <dbReference type="EMBL" id="QDU95579.1"/>
    </source>
</evidence>
<dbReference type="PROSITE" id="PS50082">
    <property type="entry name" value="WD_REPEATS_2"/>
    <property type="match status" value="1"/>
</dbReference>
<reference evidence="5 6" key="1">
    <citation type="submission" date="2019-02" db="EMBL/GenBank/DDBJ databases">
        <title>Deep-cultivation of Planctomycetes and their phenomic and genomic characterization uncovers novel biology.</title>
        <authorList>
            <person name="Wiegand S."/>
            <person name="Jogler M."/>
            <person name="Boedeker C."/>
            <person name="Pinto D."/>
            <person name="Vollmers J."/>
            <person name="Rivas-Marin E."/>
            <person name="Kohn T."/>
            <person name="Peeters S.H."/>
            <person name="Heuer A."/>
            <person name="Rast P."/>
            <person name="Oberbeckmann S."/>
            <person name="Bunk B."/>
            <person name="Jeske O."/>
            <person name="Meyerdierks A."/>
            <person name="Storesund J.E."/>
            <person name="Kallscheuer N."/>
            <person name="Luecker S."/>
            <person name="Lage O.M."/>
            <person name="Pohl T."/>
            <person name="Merkel B.J."/>
            <person name="Hornburger P."/>
            <person name="Mueller R.-W."/>
            <person name="Bruemmer F."/>
            <person name="Labrenz M."/>
            <person name="Spormann A.M."/>
            <person name="Op den Camp H."/>
            <person name="Overmann J."/>
            <person name="Amann R."/>
            <person name="Jetten M.S.M."/>
            <person name="Mascher T."/>
            <person name="Medema M.H."/>
            <person name="Devos D.P."/>
            <person name="Kaster A.-K."/>
            <person name="Ovreas L."/>
            <person name="Rohde M."/>
            <person name="Galperin M.Y."/>
            <person name="Jogler C."/>
        </authorList>
    </citation>
    <scope>NUCLEOTIDE SEQUENCE [LARGE SCALE GENOMIC DNA]</scope>
    <source>
        <strain evidence="5 6">Pla85_3_4</strain>
    </source>
</reference>
<keyword evidence="1" id="KW-0853">WD repeat</keyword>
<dbReference type="PANTHER" id="PTHR19879:SF9">
    <property type="entry name" value="TRANSCRIPTION INITIATION FACTOR TFIID SUBUNIT 5"/>
    <property type="match status" value="1"/>
</dbReference>